<feature type="domain" description="ASCH" evidence="1">
    <location>
        <begin position="8"/>
        <end position="105"/>
    </location>
</feature>
<dbReference type="SUPFAM" id="SSF88697">
    <property type="entry name" value="PUA domain-like"/>
    <property type="match status" value="1"/>
</dbReference>
<dbReference type="Pfam" id="PF04266">
    <property type="entry name" value="ASCH"/>
    <property type="match status" value="1"/>
</dbReference>
<gene>
    <name evidence="2" type="ORF">V3851_16350</name>
</gene>
<dbReference type="InterPro" id="IPR007374">
    <property type="entry name" value="ASCH_domain"/>
</dbReference>
<dbReference type="InterPro" id="IPR015947">
    <property type="entry name" value="PUA-like_sf"/>
</dbReference>
<sequence length="137" mass="16403">MEYLKVLLSIRPEFVEQIVNGKKLFEYRKRIFKKEVESVIIYCTKPVGMIVGEFTFDHIISDTPQALWDRTHNESGISENFFMQYFSDRETGYAIQIKEYQEYEKPIQPEEVFGHFVAPQSYRYVADEEWKELQLVL</sequence>
<evidence type="ECO:0000313" key="3">
    <source>
        <dbReference type="Proteomes" id="UP001306950"/>
    </source>
</evidence>
<reference evidence="2 3" key="1">
    <citation type="submission" date="2024-02" db="EMBL/GenBank/DDBJ databases">
        <title>A nitrogen-fixing paenibacillus bacterium.</title>
        <authorList>
            <person name="Zhang W.L."/>
            <person name="Chen S.F."/>
        </authorList>
    </citation>
    <scope>NUCLEOTIDE SEQUENCE [LARGE SCALE GENOMIC DNA]</scope>
    <source>
        <strain evidence="2 3">M1</strain>
    </source>
</reference>
<keyword evidence="3" id="KW-1185">Reference proteome</keyword>
<comment type="caution">
    <text evidence="2">The sequence shown here is derived from an EMBL/GenBank/DDBJ whole genome shotgun (WGS) entry which is preliminary data.</text>
</comment>
<evidence type="ECO:0000313" key="2">
    <source>
        <dbReference type="EMBL" id="MEF2967398.1"/>
    </source>
</evidence>
<dbReference type="Proteomes" id="UP001306950">
    <property type="component" value="Unassembled WGS sequence"/>
</dbReference>
<protein>
    <submittedName>
        <fullName evidence="2">ASCH domain-containing protein</fullName>
    </submittedName>
</protein>
<dbReference type="RefSeq" id="WP_331847618.1">
    <property type="nucleotide sequence ID" value="NZ_JAZHPZ010000008.1"/>
</dbReference>
<dbReference type="EMBL" id="JAZHPZ010000008">
    <property type="protein sequence ID" value="MEF2967398.1"/>
    <property type="molecule type" value="Genomic_DNA"/>
</dbReference>
<organism evidence="2 3">
    <name type="scientific">Paenibacillus haidiansis</name>
    <dbReference type="NCBI Taxonomy" id="1574488"/>
    <lineage>
        <taxon>Bacteria</taxon>
        <taxon>Bacillati</taxon>
        <taxon>Bacillota</taxon>
        <taxon>Bacilli</taxon>
        <taxon>Bacillales</taxon>
        <taxon>Paenibacillaceae</taxon>
        <taxon>Paenibacillus</taxon>
    </lineage>
</organism>
<name>A0ABU7VVW3_9BACL</name>
<dbReference type="Gene3D" id="2.30.130.30">
    <property type="entry name" value="Hypothetical protein"/>
    <property type="match status" value="1"/>
</dbReference>
<evidence type="ECO:0000259" key="1">
    <source>
        <dbReference type="Pfam" id="PF04266"/>
    </source>
</evidence>
<proteinExistence type="predicted"/>
<accession>A0ABU7VVW3</accession>